<dbReference type="EMBL" id="CP033905">
    <property type="protein sequence ID" value="AZR05979.1"/>
    <property type="molecule type" value="Genomic_DNA"/>
</dbReference>
<protein>
    <submittedName>
        <fullName evidence="3">Universal stress protein</fullName>
    </submittedName>
</protein>
<reference evidence="3 5" key="1">
    <citation type="submission" date="2018-11" db="EMBL/GenBank/DDBJ databases">
        <title>Multidrug-resistant genes are associated with an 42-kb island TGI1 carrying a complex class 1 integron in a Trueperella pyogenes.</title>
        <authorList>
            <person name="Dong W."/>
        </authorList>
    </citation>
    <scope>NUCLEOTIDE SEQUENCE [LARGE SCALE GENOMIC DNA]</scope>
    <source>
        <strain evidence="3 5">TP4</strain>
    </source>
</reference>
<dbReference type="InterPro" id="IPR006016">
    <property type="entry name" value="UspA"/>
</dbReference>
<dbReference type="AlphaFoldDB" id="A0A2S0RJ69"/>
<evidence type="ECO:0000313" key="4">
    <source>
        <dbReference type="EMBL" id="MEW6954152.1"/>
    </source>
</evidence>
<comment type="similarity">
    <text evidence="1">Belongs to the universal stress protein A family.</text>
</comment>
<gene>
    <name evidence="3" type="ORF">EBQ10_00805</name>
    <name evidence="4" type="ORF">V3M73_03825</name>
</gene>
<keyword evidence="6" id="KW-1185">Reference proteome</keyword>
<dbReference type="EMBL" id="JBAGNM010000002">
    <property type="protein sequence ID" value="MEW6954152.1"/>
    <property type="molecule type" value="Genomic_DNA"/>
</dbReference>
<dbReference type="RefSeq" id="WP_024964200.1">
    <property type="nucleotide sequence ID" value="NZ_CP028833.1"/>
</dbReference>
<reference evidence="4 6" key="2">
    <citation type="submission" date="2024-01" db="EMBL/GenBank/DDBJ databases">
        <title>Genomic analysis and antimicrobial resistance profiles of Trueperella pyogenes isolated from domestic and wild animals.</title>
        <authorList>
            <person name="Magossi G."/>
            <person name="Gzyl K.E."/>
            <person name="Holman D.B."/>
            <person name="Amat S."/>
        </authorList>
    </citation>
    <scope>NUCLEOTIDE SEQUENCE [LARGE SCALE GENOMIC DNA]</scope>
    <source>
        <strain evidence="4 6">1494</strain>
    </source>
</reference>
<evidence type="ECO:0000259" key="2">
    <source>
        <dbReference type="Pfam" id="PF00582"/>
    </source>
</evidence>
<dbReference type="Proteomes" id="UP000275951">
    <property type="component" value="Chromosome"/>
</dbReference>
<evidence type="ECO:0000313" key="6">
    <source>
        <dbReference type="Proteomes" id="UP001555100"/>
    </source>
</evidence>
<dbReference type="InterPro" id="IPR014729">
    <property type="entry name" value="Rossmann-like_a/b/a_fold"/>
</dbReference>
<dbReference type="Pfam" id="PF00582">
    <property type="entry name" value="Usp"/>
    <property type="match status" value="1"/>
</dbReference>
<name>A0A2S0RJ69_9ACTO</name>
<dbReference type="Gene3D" id="3.40.50.620">
    <property type="entry name" value="HUPs"/>
    <property type="match status" value="1"/>
</dbReference>
<dbReference type="CDD" id="cd00293">
    <property type="entry name" value="USP-like"/>
    <property type="match status" value="1"/>
</dbReference>
<proteinExistence type="inferred from homology"/>
<dbReference type="PRINTS" id="PR01438">
    <property type="entry name" value="UNVRSLSTRESS"/>
</dbReference>
<dbReference type="SUPFAM" id="SSF52402">
    <property type="entry name" value="Adenine nucleotide alpha hydrolases-like"/>
    <property type="match status" value="1"/>
</dbReference>
<evidence type="ECO:0000313" key="3">
    <source>
        <dbReference type="EMBL" id="AZR05979.1"/>
    </source>
</evidence>
<dbReference type="InterPro" id="IPR006015">
    <property type="entry name" value="Universal_stress_UspA"/>
</dbReference>
<sequence>MPIVVPVNQGIDEALTSAIELAQRQDHKLIALLHRPLHEYDQDFVDQEIDALTDQLDAADIAFSIEVRVGEKDLATHISELVTKEKADLVVVSLARKPVNGKLLLGSQIQKLLVECPCSVLVVREKVNV</sequence>
<accession>A0A2S0RJ69</accession>
<dbReference type="STRING" id="1661.CQ11_01040"/>
<feature type="domain" description="UspA" evidence="2">
    <location>
        <begin position="2"/>
        <end position="124"/>
    </location>
</feature>
<organism evidence="3 5">
    <name type="scientific">Trueperella pyogenes</name>
    <dbReference type="NCBI Taxonomy" id="1661"/>
    <lineage>
        <taxon>Bacteria</taxon>
        <taxon>Bacillati</taxon>
        <taxon>Actinomycetota</taxon>
        <taxon>Actinomycetes</taxon>
        <taxon>Actinomycetales</taxon>
        <taxon>Actinomycetaceae</taxon>
        <taxon>Trueperella</taxon>
    </lineage>
</organism>
<dbReference type="Proteomes" id="UP001555100">
    <property type="component" value="Unassembled WGS sequence"/>
</dbReference>
<evidence type="ECO:0000256" key="1">
    <source>
        <dbReference type="ARBA" id="ARBA00008791"/>
    </source>
</evidence>
<evidence type="ECO:0000313" key="5">
    <source>
        <dbReference type="Proteomes" id="UP000275951"/>
    </source>
</evidence>